<protein>
    <submittedName>
        <fullName evidence="2">Uncharacterized protein</fullName>
    </submittedName>
</protein>
<dbReference type="Proteomes" id="UP001371456">
    <property type="component" value="Unassembled WGS sequence"/>
</dbReference>
<dbReference type="AlphaFoldDB" id="A0AAN8YHL1"/>
<comment type="caution">
    <text evidence="2">The sequence shown here is derived from an EMBL/GenBank/DDBJ whole genome shotgun (WGS) entry which is preliminary data.</text>
</comment>
<evidence type="ECO:0000256" key="1">
    <source>
        <dbReference type="SAM" id="SignalP"/>
    </source>
</evidence>
<evidence type="ECO:0000313" key="3">
    <source>
        <dbReference type="Proteomes" id="UP001371456"/>
    </source>
</evidence>
<feature type="signal peptide" evidence="1">
    <location>
        <begin position="1"/>
        <end position="21"/>
    </location>
</feature>
<organism evidence="2 3">
    <name type="scientific">Solanum bulbocastanum</name>
    <name type="common">Wild potato</name>
    <dbReference type="NCBI Taxonomy" id="147425"/>
    <lineage>
        <taxon>Eukaryota</taxon>
        <taxon>Viridiplantae</taxon>
        <taxon>Streptophyta</taxon>
        <taxon>Embryophyta</taxon>
        <taxon>Tracheophyta</taxon>
        <taxon>Spermatophyta</taxon>
        <taxon>Magnoliopsida</taxon>
        <taxon>eudicotyledons</taxon>
        <taxon>Gunneridae</taxon>
        <taxon>Pentapetalae</taxon>
        <taxon>asterids</taxon>
        <taxon>lamiids</taxon>
        <taxon>Solanales</taxon>
        <taxon>Solanaceae</taxon>
        <taxon>Solanoideae</taxon>
        <taxon>Solaneae</taxon>
        <taxon>Solanum</taxon>
    </lineage>
</organism>
<dbReference type="PANTHER" id="PTHR33681">
    <property type="entry name" value="BINDING PROTEIN, PUTATIVE, EXPRESSED-RELATED"/>
    <property type="match status" value="1"/>
</dbReference>
<name>A0AAN8YHL1_SOLBU</name>
<keyword evidence="1" id="KW-0732">Signal</keyword>
<reference evidence="2 3" key="1">
    <citation type="submission" date="2024-02" db="EMBL/GenBank/DDBJ databases">
        <title>de novo genome assembly of Solanum bulbocastanum strain 11H21.</title>
        <authorList>
            <person name="Hosaka A.J."/>
        </authorList>
    </citation>
    <scope>NUCLEOTIDE SEQUENCE [LARGE SCALE GENOMIC DNA]</scope>
    <source>
        <tissue evidence="2">Young leaves</tissue>
    </source>
</reference>
<accession>A0AAN8YHL1</accession>
<keyword evidence="3" id="KW-1185">Reference proteome</keyword>
<evidence type="ECO:0000313" key="2">
    <source>
        <dbReference type="EMBL" id="KAK6792296.1"/>
    </source>
</evidence>
<dbReference type="EMBL" id="JBANQN010000004">
    <property type="protein sequence ID" value="KAK6792296.1"/>
    <property type="molecule type" value="Genomic_DNA"/>
</dbReference>
<proteinExistence type="predicted"/>
<dbReference type="PANTHER" id="PTHR33681:SF11">
    <property type="entry name" value="ALGINATE LYASE"/>
    <property type="match status" value="1"/>
</dbReference>
<feature type="chain" id="PRO_5042852648" evidence="1">
    <location>
        <begin position="22"/>
        <end position="105"/>
    </location>
</feature>
<sequence>MTKMNLIFLIILSKLFLVSFGEPTDGFIEVALTDENFEIQKPYDNPLEKRYSFENGTHRVWVYADDKPYDPNSLTQPHTEIRIQGLDYWLGLWQFEGSVFVPNGT</sequence>
<gene>
    <name evidence="2" type="ORF">RDI58_011377</name>
</gene>